<keyword evidence="3 4" id="KW-0326">Glycosidase</keyword>
<keyword evidence="7" id="KW-1185">Reference proteome</keyword>
<keyword evidence="2 4" id="KW-0378">Hydrolase</keyword>
<dbReference type="InterPro" id="IPR011050">
    <property type="entry name" value="Pectin_lyase_fold/virulence"/>
</dbReference>
<dbReference type="AlphaFoldDB" id="A0A2Z7BPJ5"/>
<proteinExistence type="inferred from homology"/>
<name>A0A2Z7BPJ5_9LAMI</name>
<reference evidence="6 7" key="1">
    <citation type="journal article" date="2015" name="Proc. Natl. Acad. Sci. U.S.A.">
        <title>The resurrection genome of Boea hygrometrica: A blueprint for survival of dehydration.</title>
        <authorList>
            <person name="Xiao L."/>
            <person name="Yang G."/>
            <person name="Zhang L."/>
            <person name="Yang X."/>
            <person name="Zhao S."/>
            <person name="Ji Z."/>
            <person name="Zhou Q."/>
            <person name="Hu M."/>
            <person name="Wang Y."/>
            <person name="Chen M."/>
            <person name="Xu Y."/>
            <person name="Jin H."/>
            <person name="Xiao X."/>
            <person name="Hu G."/>
            <person name="Bao F."/>
            <person name="Hu Y."/>
            <person name="Wan P."/>
            <person name="Li L."/>
            <person name="Deng X."/>
            <person name="Kuang T."/>
            <person name="Xiang C."/>
            <person name="Zhu J.K."/>
            <person name="Oliver M.J."/>
            <person name="He Y."/>
        </authorList>
    </citation>
    <scope>NUCLEOTIDE SEQUENCE [LARGE SCALE GENOMIC DNA]</scope>
    <source>
        <strain evidence="7">cv. XS01</strain>
    </source>
</reference>
<evidence type="ECO:0000256" key="3">
    <source>
        <dbReference type="ARBA" id="ARBA00023295"/>
    </source>
</evidence>
<accession>A0A2Z7BPJ5</accession>
<sequence>MKSILSISHFQLFLYCSLSYLIQSHAATSIIRPLSLCVKDHGATGTGAVYDTVPIQSTINACSSAFLRHRRPCYVTFPPGKYLTATLFLKSGVTLDISENATILGGTKLSDYPEKQDRWYVVVAVDAEDVGITGGGEINGQGMKFVTRLDERKNVMVSWNHTGACFDDECRPRLVGFIGCKNARIWNVSLNEPAYWCLHIVRCQNTLIRDISIYGDFNTPNNDGIDIEDSNNTFITRCKIDTGDDAICPKTYTSPLVNLTATNCWIKTKSSAIKLGSASLYKFKGLVFDNITIVESHRGLALQIRDGGNVSDVIFSNIKISTRYYDPSWWGRAEPIYVTTCPRDDKSKAGSISNLQFINITAISENGVFLSGSKGGNLSDLKFINVDLVYKRWTNYSGGMVDYRPGCKGLVNHSTAGFMMEHIDGLDVQNLSMKWAGENTAKWNNPLDFRPSTVIHVSLQNFYSGLYKQ</sequence>
<gene>
    <name evidence="6" type="ORF">F511_03820</name>
</gene>
<dbReference type="Proteomes" id="UP000250235">
    <property type="component" value="Unassembled WGS sequence"/>
</dbReference>
<evidence type="ECO:0000313" key="7">
    <source>
        <dbReference type="Proteomes" id="UP000250235"/>
    </source>
</evidence>
<dbReference type="PANTHER" id="PTHR31339:SF0">
    <property type="entry name" value="PECTIN LYASE-LIKE SUPERFAMILY PROTEIN"/>
    <property type="match status" value="1"/>
</dbReference>
<dbReference type="EMBL" id="KV003899">
    <property type="protein sequence ID" value="KZV36379.1"/>
    <property type="molecule type" value="Genomic_DNA"/>
</dbReference>
<evidence type="ECO:0000256" key="2">
    <source>
        <dbReference type="ARBA" id="ARBA00022801"/>
    </source>
</evidence>
<dbReference type="PANTHER" id="PTHR31339">
    <property type="entry name" value="PECTIN LYASE-RELATED"/>
    <property type="match status" value="1"/>
</dbReference>
<evidence type="ECO:0000256" key="5">
    <source>
        <dbReference type="SAM" id="SignalP"/>
    </source>
</evidence>
<evidence type="ECO:0000313" key="6">
    <source>
        <dbReference type="EMBL" id="KZV36379.1"/>
    </source>
</evidence>
<organism evidence="6 7">
    <name type="scientific">Dorcoceras hygrometricum</name>
    <dbReference type="NCBI Taxonomy" id="472368"/>
    <lineage>
        <taxon>Eukaryota</taxon>
        <taxon>Viridiplantae</taxon>
        <taxon>Streptophyta</taxon>
        <taxon>Embryophyta</taxon>
        <taxon>Tracheophyta</taxon>
        <taxon>Spermatophyta</taxon>
        <taxon>Magnoliopsida</taxon>
        <taxon>eudicotyledons</taxon>
        <taxon>Gunneridae</taxon>
        <taxon>Pentapetalae</taxon>
        <taxon>asterids</taxon>
        <taxon>lamiids</taxon>
        <taxon>Lamiales</taxon>
        <taxon>Gesneriaceae</taxon>
        <taxon>Didymocarpoideae</taxon>
        <taxon>Trichosporeae</taxon>
        <taxon>Loxocarpinae</taxon>
        <taxon>Dorcoceras</taxon>
    </lineage>
</organism>
<dbReference type="InterPro" id="IPR051801">
    <property type="entry name" value="GH28_Enzymes"/>
</dbReference>
<evidence type="ECO:0000256" key="1">
    <source>
        <dbReference type="ARBA" id="ARBA00008834"/>
    </source>
</evidence>
<feature type="signal peptide" evidence="5">
    <location>
        <begin position="1"/>
        <end position="26"/>
    </location>
</feature>
<dbReference type="Pfam" id="PF00295">
    <property type="entry name" value="Glyco_hydro_28"/>
    <property type="match status" value="1"/>
</dbReference>
<comment type="similarity">
    <text evidence="1 4">Belongs to the glycosyl hydrolase 28 family.</text>
</comment>
<keyword evidence="5" id="KW-0732">Signal</keyword>
<feature type="chain" id="PRO_5016307808" evidence="5">
    <location>
        <begin position="27"/>
        <end position="469"/>
    </location>
</feature>
<dbReference type="Gene3D" id="2.160.20.10">
    <property type="entry name" value="Single-stranded right-handed beta-helix, Pectin lyase-like"/>
    <property type="match status" value="1"/>
</dbReference>
<evidence type="ECO:0000256" key="4">
    <source>
        <dbReference type="RuleBase" id="RU361169"/>
    </source>
</evidence>
<dbReference type="GO" id="GO:0004650">
    <property type="term" value="F:polygalacturonase activity"/>
    <property type="evidence" value="ECO:0007669"/>
    <property type="project" value="InterPro"/>
</dbReference>
<dbReference type="InterPro" id="IPR000743">
    <property type="entry name" value="Glyco_hydro_28"/>
</dbReference>
<dbReference type="InterPro" id="IPR012334">
    <property type="entry name" value="Pectin_lyas_fold"/>
</dbReference>
<dbReference type="GO" id="GO:0005975">
    <property type="term" value="P:carbohydrate metabolic process"/>
    <property type="evidence" value="ECO:0007669"/>
    <property type="project" value="InterPro"/>
</dbReference>
<dbReference type="SUPFAM" id="SSF51126">
    <property type="entry name" value="Pectin lyase-like"/>
    <property type="match status" value="1"/>
</dbReference>
<dbReference type="OrthoDB" id="187139at2759"/>
<protein>
    <submittedName>
        <fullName evidence="6">Putative polygalacturonase-like</fullName>
    </submittedName>
</protein>